<feature type="transmembrane region" description="Helical" evidence="8">
    <location>
        <begin position="164"/>
        <end position="182"/>
    </location>
</feature>
<dbReference type="InterPro" id="IPR027470">
    <property type="entry name" value="Cation_efflux_CTD"/>
</dbReference>
<feature type="transmembrane region" description="Helical" evidence="8">
    <location>
        <begin position="22"/>
        <end position="49"/>
    </location>
</feature>
<evidence type="ECO:0000313" key="12">
    <source>
        <dbReference type="Proteomes" id="UP001382727"/>
    </source>
</evidence>
<keyword evidence="7 8" id="KW-0472">Membrane</keyword>
<keyword evidence="6" id="KW-0406">Ion transport</keyword>
<dbReference type="NCBIfam" id="TIGR01297">
    <property type="entry name" value="CDF"/>
    <property type="match status" value="1"/>
</dbReference>
<dbReference type="Gene3D" id="1.20.1510.10">
    <property type="entry name" value="Cation efflux protein transmembrane domain"/>
    <property type="match status" value="1"/>
</dbReference>
<dbReference type="InterPro" id="IPR027469">
    <property type="entry name" value="Cation_efflux_TMD_sf"/>
</dbReference>
<evidence type="ECO:0000313" key="11">
    <source>
        <dbReference type="EMBL" id="WXB77918.1"/>
    </source>
</evidence>
<dbReference type="InterPro" id="IPR036837">
    <property type="entry name" value="Cation_efflux_CTD_sf"/>
</dbReference>
<keyword evidence="3" id="KW-0813">Transport</keyword>
<proteinExistence type="inferred from homology"/>
<feature type="transmembrane region" description="Helical" evidence="8">
    <location>
        <begin position="120"/>
        <end position="143"/>
    </location>
</feature>
<dbReference type="Proteomes" id="UP001382727">
    <property type="component" value="Chromosome"/>
</dbReference>
<evidence type="ECO:0000256" key="8">
    <source>
        <dbReference type="SAM" id="Phobius"/>
    </source>
</evidence>
<evidence type="ECO:0000256" key="5">
    <source>
        <dbReference type="ARBA" id="ARBA00022989"/>
    </source>
</evidence>
<feature type="transmembrane region" description="Helical" evidence="8">
    <location>
        <begin position="188"/>
        <end position="205"/>
    </location>
</feature>
<gene>
    <name evidence="11" type="ORF">V1351_07545</name>
</gene>
<dbReference type="Pfam" id="PF01545">
    <property type="entry name" value="Cation_efflux"/>
    <property type="match status" value="1"/>
</dbReference>
<evidence type="ECO:0000256" key="4">
    <source>
        <dbReference type="ARBA" id="ARBA00022692"/>
    </source>
</evidence>
<evidence type="ECO:0000256" key="3">
    <source>
        <dbReference type="ARBA" id="ARBA00022448"/>
    </source>
</evidence>
<dbReference type="EMBL" id="CP144913">
    <property type="protein sequence ID" value="WXB77918.1"/>
    <property type="molecule type" value="Genomic_DNA"/>
</dbReference>
<evidence type="ECO:0000259" key="10">
    <source>
        <dbReference type="Pfam" id="PF16916"/>
    </source>
</evidence>
<dbReference type="Pfam" id="PF16916">
    <property type="entry name" value="ZT_dimer"/>
    <property type="match status" value="1"/>
</dbReference>
<name>A0ABZ2MLL1_9MICO</name>
<sequence>MSANHQHGPAVGTADRGLRNRLLIAFGITTLIVLAQAIGSVITGSLALLTDTAHALSDASGLLVAVVAATMMLKPPNNRRTWGFARIEVVAALGQAALLLVVGTYAAIEGLRRLVEPTQVPAGELLVFGIIGLVANIVAMVVLSSSRDANFNMRAAFLEVLNDALGSLGVIVAAIVIATTGFQRADTIAGLFIAALILPRAYRLLRETVRVLMEFTPKDVDLDEVRTHILALDHVQEVHDLHASTVGTGLSVLSAHVVIDDECFESGHAPQILEQIRSCVKEHFPVSFEHATIQLETTAVRERTCTEVEHA</sequence>
<feature type="transmembrane region" description="Helical" evidence="8">
    <location>
        <begin position="85"/>
        <end position="108"/>
    </location>
</feature>
<dbReference type="RefSeq" id="WP_338752245.1">
    <property type="nucleotide sequence ID" value="NZ_CP144913.1"/>
</dbReference>
<dbReference type="InterPro" id="IPR058533">
    <property type="entry name" value="Cation_efflux_TM"/>
</dbReference>
<evidence type="ECO:0000259" key="9">
    <source>
        <dbReference type="Pfam" id="PF01545"/>
    </source>
</evidence>
<evidence type="ECO:0000256" key="7">
    <source>
        <dbReference type="ARBA" id="ARBA00023136"/>
    </source>
</evidence>
<keyword evidence="12" id="KW-1185">Reference proteome</keyword>
<dbReference type="InterPro" id="IPR002524">
    <property type="entry name" value="Cation_efflux"/>
</dbReference>
<dbReference type="PANTHER" id="PTHR11562:SF17">
    <property type="entry name" value="RE54080P-RELATED"/>
    <property type="match status" value="1"/>
</dbReference>
<keyword evidence="5 8" id="KW-1133">Transmembrane helix</keyword>
<reference evidence="11 12" key="1">
    <citation type="submission" date="2024-02" db="EMBL/GenBank/DDBJ databases">
        <title>Janibacter sp. nov., isolated from gut of marine sandworm.</title>
        <authorList>
            <person name="Kim B."/>
            <person name="Jun M.O."/>
            <person name="Shin N.-R."/>
        </authorList>
    </citation>
    <scope>NUCLEOTIDE SEQUENCE [LARGE SCALE GENOMIC DNA]</scope>
    <source>
        <strain evidence="11 12">A1S7</strain>
    </source>
</reference>
<protein>
    <submittedName>
        <fullName evidence="11">Cation diffusion facilitator family transporter</fullName>
    </submittedName>
</protein>
<evidence type="ECO:0000256" key="1">
    <source>
        <dbReference type="ARBA" id="ARBA00004141"/>
    </source>
</evidence>
<dbReference type="SUPFAM" id="SSF161111">
    <property type="entry name" value="Cation efflux protein transmembrane domain-like"/>
    <property type="match status" value="1"/>
</dbReference>
<feature type="domain" description="Cation efflux protein cytoplasmic" evidence="10">
    <location>
        <begin position="217"/>
        <end position="296"/>
    </location>
</feature>
<evidence type="ECO:0000256" key="6">
    <source>
        <dbReference type="ARBA" id="ARBA00023065"/>
    </source>
</evidence>
<dbReference type="InterPro" id="IPR050681">
    <property type="entry name" value="CDF/SLC30A"/>
</dbReference>
<keyword evidence="4 8" id="KW-0812">Transmembrane</keyword>
<accession>A0ABZ2MLL1</accession>
<dbReference type="SUPFAM" id="SSF160240">
    <property type="entry name" value="Cation efflux protein cytoplasmic domain-like"/>
    <property type="match status" value="1"/>
</dbReference>
<comment type="similarity">
    <text evidence="2">Belongs to the cation diffusion facilitator (CDF) transporter (TC 2.A.4) family. SLC30A subfamily.</text>
</comment>
<organism evidence="11 12">
    <name type="scientific">Janibacter alittae</name>
    <dbReference type="NCBI Taxonomy" id="3115209"/>
    <lineage>
        <taxon>Bacteria</taxon>
        <taxon>Bacillati</taxon>
        <taxon>Actinomycetota</taxon>
        <taxon>Actinomycetes</taxon>
        <taxon>Micrococcales</taxon>
        <taxon>Intrasporangiaceae</taxon>
        <taxon>Janibacter</taxon>
    </lineage>
</organism>
<evidence type="ECO:0000256" key="2">
    <source>
        <dbReference type="ARBA" id="ARBA00008873"/>
    </source>
</evidence>
<comment type="subcellular location">
    <subcellularLocation>
        <location evidence="1">Membrane</location>
        <topology evidence="1">Multi-pass membrane protein</topology>
    </subcellularLocation>
</comment>
<feature type="transmembrane region" description="Helical" evidence="8">
    <location>
        <begin position="55"/>
        <end position="73"/>
    </location>
</feature>
<feature type="domain" description="Cation efflux protein transmembrane" evidence="9">
    <location>
        <begin position="22"/>
        <end position="213"/>
    </location>
</feature>
<dbReference type="PANTHER" id="PTHR11562">
    <property type="entry name" value="CATION EFFLUX PROTEIN/ ZINC TRANSPORTER"/>
    <property type="match status" value="1"/>
</dbReference>